<keyword evidence="1" id="KW-1133">Transmembrane helix</keyword>
<sequence>MAAQNVSNSNGVMSSDDSFDIVITDKSTSTAMSPNMENASSLDSALMAPTTANATVRTRRSAGTTKKTSVFQLVKTKNSSSSSNGLNNSATSTLSGSIHMNGMKHNSGLSDSNSFHNVNLQGDTPEMNGSDMVTDLEKQPIVLPKIDLNRNMDLFTNPKSSTESVNNFSRNTNTMEFSRNTNTMEESPIREDSDKKQMRKRIIFQLRRIIHQIRHWWSIKAIKYACMTVTAIIALFFIMTLLGISFGGSKTSTMVDKNTAATTTNNEEKTVTWMETLASFFSSQSAEPPQPEEKILTLSPDQYKTNIEQYLAKSKPIILKKFSSKWIASSTWSKEFITNQEFEKRLKRLKKDLSKWAKKKKISLSIAPLDALSRSFYRLPFIASMKEHEFEYDFPQNLDQFATFKKVFSEIWFTKRTKKGSPFNFGRNENINKFVICVIDSDSPIKVSLTSPQKELTDTEVKKTDCIFIPSAWSFQFSDVTNGKFVTWIFE</sequence>
<keyword evidence="1" id="KW-0812">Transmembrane</keyword>
<dbReference type="EMBL" id="VFQX01000003">
    <property type="protein sequence ID" value="KAF0984295.1"/>
    <property type="molecule type" value="Genomic_DNA"/>
</dbReference>
<keyword evidence="3" id="KW-1185">Reference proteome</keyword>
<protein>
    <submittedName>
        <fullName evidence="2">Uncharacterized protein</fullName>
    </submittedName>
</protein>
<dbReference type="VEuPathDB" id="AmoebaDB:NF0001370"/>
<name>A0A6A5CGA9_NAEFO</name>
<dbReference type="VEuPathDB" id="AmoebaDB:FDP41_007472"/>
<comment type="caution">
    <text evidence="2">The sequence shown here is derived from an EMBL/GenBank/DDBJ whole genome shotgun (WGS) entry which is preliminary data.</text>
</comment>
<accession>A0A6A5CGA9</accession>
<evidence type="ECO:0000313" key="3">
    <source>
        <dbReference type="Proteomes" id="UP000444721"/>
    </source>
</evidence>
<dbReference type="AlphaFoldDB" id="A0A6A5CGA9"/>
<organism evidence="2 3">
    <name type="scientific">Naegleria fowleri</name>
    <name type="common">Brain eating amoeba</name>
    <dbReference type="NCBI Taxonomy" id="5763"/>
    <lineage>
        <taxon>Eukaryota</taxon>
        <taxon>Discoba</taxon>
        <taxon>Heterolobosea</taxon>
        <taxon>Tetramitia</taxon>
        <taxon>Eutetramitia</taxon>
        <taxon>Vahlkampfiidae</taxon>
        <taxon>Naegleria</taxon>
    </lineage>
</organism>
<keyword evidence="1" id="KW-0472">Membrane</keyword>
<gene>
    <name evidence="2" type="ORF">FDP41_007472</name>
</gene>
<dbReference type="Proteomes" id="UP000444721">
    <property type="component" value="Unassembled WGS sequence"/>
</dbReference>
<dbReference type="OMA" id="HEFEYDF"/>
<evidence type="ECO:0000256" key="1">
    <source>
        <dbReference type="SAM" id="Phobius"/>
    </source>
</evidence>
<feature type="transmembrane region" description="Helical" evidence="1">
    <location>
        <begin position="224"/>
        <end position="246"/>
    </location>
</feature>
<dbReference type="RefSeq" id="XP_044569008.1">
    <property type="nucleotide sequence ID" value="XM_044711221.1"/>
</dbReference>
<dbReference type="VEuPathDB" id="AmoebaDB:NfTy_003360"/>
<reference evidence="2 3" key="1">
    <citation type="journal article" date="2019" name="Sci. Rep.">
        <title>Nanopore sequencing improves the draft genome of the human pathogenic amoeba Naegleria fowleri.</title>
        <authorList>
            <person name="Liechti N."/>
            <person name="Schurch N."/>
            <person name="Bruggmann R."/>
            <person name="Wittwer M."/>
        </authorList>
    </citation>
    <scope>NUCLEOTIDE SEQUENCE [LARGE SCALE GENOMIC DNA]</scope>
    <source>
        <strain evidence="2 3">ATCC 30894</strain>
    </source>
</reference>
<proteinExistence type="predicted"/>
<evidence type="ECO:0000313" key="2">
    <source>
        <dbReference type="EMBL" id="KAF0984295.1"/>
    </source>
</evidence>
<dbReference type="GeneID" id="68114690"/>
<dbReference type="OrthoDB" id="10329488at2759"/>